<name>A0A9W8B027_9FUNG</name>
<comment type="caution">
    <text evidence="7">The sequence shown here is derived from an EMBL/GenBank/DDBJ whole genome shotgun (WGS) entry which is preliminary data.</text>
</comment>
<dbReference type="InterPro" id="IPR050815">
    <property type="entry name" value="TF_fung"/>
</dbReference>
<dbReference type="OrthoDB" id="10261408at2759"/>
<dbReference type="InterPro" id="IPR007219">
    <property type="entry name" value="XnlR_reg_dom"/>
</dbReference>
<keyword evidence="3" id="KW-0805">Transcription regulation</keyword>
<dbReference type="GO" id="GO:0008270">
    <property type="term" value="F:zinc ion binding"/>
    <property type="evidence" value="ECO:0007669"/>
    <property type="project" value="InterPro"/>
</dbReference>
<dbReference type="CDD" id="cd12148">
    <property type="entry name" value="fungal_TF_MHR"/>
    <property type="match status" value="1"/>
</dbReference>
<dbReference type="Pfam" id="PF04082">
    <property type="entry name" value="Fungal_trans"/>
    <property type="match status" value="1"/>
</dbReference>
<keyword evidence="8" id="KW-1185">Reference proteome</keyword>
<evidence type="ECO:0000256" key="2">
    <source>
        <dbReference type="ARBA" id="ARBA00022723"/>
    </source>
</evidence>
<dbReference type="Proteomes" id="UP001150925">
    <property type="component" value="Unassembled WGS sequence"/>
</dbReference>
<evidence type="ECO:0000256" key="3">
    <source>
        <dbReference type="ARBA" id="ARBA00023015"/>
    </source>
</evidence>
<dbReference type="GO" id="GO:0005634">
    <property type="term" value="C:nucleus"/>
    <property type="evidence" value="ECO:0007669"/>
    <property type="project" value="UniProtKB-SubCell"/>
</dbReference>
<gene>
    <name evidence="7" type="ORF">IWQ62_000494</name>
</gene>
<evidence type="ECO:0000256" key="5">
    <source>
        <dbReference type="ARBA" id="ARBA00023242"/>
    </source>
</evidence>
<evidence type="ECO:0000259" key="6">
    <source>
        <dbReference type="SMART" id="SM00906"/>
    </source>
</evidence>
<dbReference type="GO" id="GO:0003677">
    <property type="term" value="F:DNA binding"/>
    <property type="evidence" value="ECO:0007669"/>
    <property type="project" value="InterPro"/>
</dbReference>
<keyword evidence="2" id="KW-0479">Metal-binding</keyword>
<dbReference type="GO" id="GO:0006351">
    <property type="term" value="P:DNA-templated transcription"/>
    <property type="evidence" value="ECO:0007669"/>
    <property type="project" value="InterPro"/>
</dbReference>
<comment type="subcellular location">
    <subcellularLocation>
        <location evidence="1">Nucleus</location>
    </subcellularLocation>
</comment>
<evidence type="ECO:0000313" key="7">
    <source>
        <dbReference type="EMBL" id="KAJ1969644.1"/>
    </source>
</evidence>
<feature type="domain" description="Xylanolytic transcriptional activator regulatory" evidence="6">
    <location>
        <begin position="155"/>
        <end position="258"/>
    </location>
</feature>
<evidence type="ECO:0000256" key="4">
    <source>
        <dbReference type="ARBA" id="ARBA00023163"/>
    </source>
</evidence>
<dbReference type="PANTHER" id="PTHR47338:SF5">
    <property type="entry name" value="ZN(II)2CYS6 TRANSCRIPTION FACTOR (EUROFUNG)"/>
    <property type="match status" value="1"/>
</dbReference>
<proteinExistence type="predicted"/>
<keyword evidence="4" id="KW-0804">Transcription</keyword>
<dbReference type="AlphaFoldDB" id="A0A9W8B027"/>
<accession>A0A9W8B027</accession>
<organism evidence="7 8">
    <name type="scientific">Dispira parvispora</name>
    <dbReference type="NCBI Taxonomy" id="1520584"/>
    <lineage>
        <taxon>Eukaryota</taxon>
        <taxon>Fungi</taxon>
        <taxon>Fungi incertae sedis</taxon>
        <taxon>Zoopagomycota</taxon>
        <taxon>Kickxellomycotina</taxon>
        <taxon>Dimargaritomycetes</taxon>
        <taxon>Dimargaritales</taxon>
        <taxon>Dimargaritaceae</taxon>
        <taxon>Dispira</taxon>
    </lineage>
</organism>
<dbReference type="EMBL" id="JANBPY010000036">
    <property type="protein sequence ID" value="KAJ1969644.1"/>
    <property type="molecule type" value="Genomic_DNA"/>
</dbReference>
<evidence type="ECO:0000256" key="1">
    <source>
        <dbReference type="ARBA" id="ARBA00004123"/>
    </source>
</evidence>
<dbReference type="PANTHER" id="PTHR47338">
    <property type="entry name" value="ZN(II)2CYS6 TRANSCRIPTION FACTOR (EUROFUNG)-RELATED"/>
    <property type="match status" value="1"/>
</dbReference>
<keyword evidence="5" id="KW-0539">Nucleus</keyword>
<dbReference type="SMART" id="SM00906">
    <property type="entry name" value="Fungal_trans"/>
    <property type="match status" value="1"/>
</dbReference>
<sequence>MPPWLLAGTTAGPLLSTSSDQVTPLPTPSLTTLSYTSLTLPNDKLFHSSIISELLYRYCQRIYPVLGRLYYQRLVNRLDHHLVPKSVICSILAYEATYSDHPVVRRKPGYETCLIYHKRARLAVTENLEGCTMDDMVALVLMGDNEAALGSLEAGDFYFTSAIRLGQQLGLHLADAPGPQNCSIGTDLPGFIPGILRHELDRTLLSTDSHLTLLRETKRIVWWQAYFYQILYSLTFGTPPAVNPDEVCVTLPNQYIKMPELNRLLLNESRDTMGTHRIYPSIYPEYLDIYPWISDEATMLKLQYRVVDLSYKRKFNPQLWLDQLPQINQELDHWLTDLPYTKYPELFSSVGSGQGDGLGGHVIVGLLYLRFAEFYAMRIRINDTSDLPDPTVLDDIVISQCRQRCWHTAMAAQDLLHRSKKLPIPCHNLSITGCLYLTASVCITEFSLEESGTERKRVAYDILQEILDFLQIHSTYYPLNRQLIKDLQDRIAPFL</sequence>
<protein>
    <recommendedName>
        <fullName evidence="6">Xylanolytic transcriptional activator regulatory domain-containing protein</fullName>
    </recommendedName>
</protein>
<reference evidence="7" key="1">
    <citation type="submission" date="2022-07" db="EMBL/GenBank/DDBJ databases">
        <title>Phylogenomic reconstructions and comparative analyses of Kickxellomycotina fungi.</title>
        <authorList>
            <person name="Reynolds N.K."/>
            <person name="Stajich J.E."/>
            <person name="Barry K."/>
            <person name="Grigoriev I.V."/>
            <person name="Crous P."/>
            <person name="Smith M.E."/>
        </authorList>
    </citation>
    <scope>NUCLEOTIDE SEQUENCE</scope>
    <source>
        <strain evidence="7">RSA 1196</strain>
    </source>
</reference>
<dbReference type="GO" id="GO:0000981">
    <property type="term" value="F:DNA-binding transcription factor activity, RNA polymerase II-specific"/>
    <property type="evidence" value="ECO:0007669"/>
    <property type="project" value="InterPro"/>
</dbReference>
<evidence type="ECO:0000313" key="8">
    <source>
        <dbReference type="Proteomes" id="UP001150925"/>
    </source>
</evidence>